<dbReference type="PANTHER" id="PTHR30026:SF20">
    <property type="entry name" value="OUTER MEMBRANE PROTEIN TOLC"/>
    <property type="match status" value="1"/>
</dbReference>
<evidence type="ECO:0000313" key="8">
    <source>
        <dbReference type="EMBL" id="WPX97553.1"/>
    </source>
</evidence>
<evidence type="ECO:0000256" key="4">
    <source>
        <dbReference type="ARBA" id="ARBA00022452"/>
    </source>
</evidence>
<evidence type="ECO:0000256" key="7">
    <source>
        <dbReference type="ARBA" id="ARBA00023237"/>
    </source>
</evidence>
<dbReference type="Gene3D" id="1.20.1600.10">
    <property type="entry name" value="Outer membrane efflux proteins (OEP)"/>
    <property type="match status" value="1"/>
</dbReference>
<gene>
    <name evidence="8" type="ORF">Fokcrypt_00058</name>
</gene>
<evidence type="ECO:0000256" key="1">
    <source>
        <dbReference type="ARBA" id="ARBA00004442"/>
    </source>
</evidence>
<dbReference type="SUPFAM" id="SSF56954">
    <property type="entry name" value="Outer membrane efflux proteins (OEP)"/>
    <property type="match status" value="1"/>
</dbReference>
<evidence type="ECO:0000256" key="6">
    <source>
        <dbReference type="ARBA" id="ARBA00023136"/>
    </source>
</evidence>
<evidence type="ECO:0000256" key="3">
    <source>
        <dbReference type="ARBA" id="ARBA00022448"/>
    </source>
</evidence>
<dbReference type="PANTHER" id="PTHR30026">
    <property type="entry name" value="OUTER MEMBRANE PROTEIN TOLC"/>
    <property type="match status" value="1"/>
</dbReference>
<accession>A0ABZ0UN45</accession>
<comment type="subcellular location">
    <subcellularLocation>
        <location evidence="1">Cell outer membrane</location>
    </subcellularLocation>
</comment>
<dbReference type="Pfam" id="PF02321">
    <property type="entry name" value="OEP"/>
    <property type="match status" value="1"/>
</dbReference>
<dbReference type="InterPro" id="IPR051906">
    <property type="entry name" value="TolC-like"/>
</dbReference>
<reference evidence="8" key="1">
    <citation type="submission" date="2022-10" db="EMBL/GenBank/DDBJ databases">
        <title>Host association and intracellularity evolved multiple times independently in the Rickettsiales.</title>
        <authorList>
            <person name="Castelli M."/>
            <person name="Nardi T."/>
            <person name="Gammuto L."/>
            <person name="Bellinzona G."/>
            <person name="Sabaneyeva E."/>
            <person name="Potekhin A."/>
            <person name="Serra V."/>
            <person name="Petroni G."/>
            <person name="Sassera D."/>
        </authorList>
    </citation>
    <scope>NUCLEOTIDE SEQUENCE [LARGE SCALE GENOMIC DNA]</scope>
    <source>
        <strain evidence="8">US_Bl 11III1</strain>
    </source>
</reference>
<dbReference type="EMBL" id="CP110343">
    <property type="protein sequence ID" value="WPX97553.1"/>
    <property type="molecule type" value="Genomic_DNA"/>
</dbReference>
<dbReference type="PROSITE" id="PS51257">
    <property type="entry name" value="PROKAR_LIPOPROTEIN"/>
    <property type="match status" value="1"/>
</dbReference>
<evidence type="ECO:0000256" key="5">
    <source>
        <dbReference type="ARBA" id="ARBA00022692"/>
    </source>
</evidence>
<comment type="similarity">
    <text evidence="2">Belongs to the outer membrane factor (OMF) (TC 1.B.17) family.</text>
</comment>
<dbReference type="InterPro" id="IPR003423">
    <property type="entry name" value="OMP_efflux"/>
</dbReference>
<keyword evidence="6" id="KW-0472">Membrane</keyword>
<keyword evidence="9" id="KW-1185">Reference proteome</keyword>
<name>A0ABZ0UN45_9RICK</name>
<proteinExistence type="inferred from homology"/>
<sequence length="456" mass="50663">MIIIVSKFFFVVVTLVSSCFSFVESHAYDVSMAIDVALQNNQKIAAAKERVNVSSGRENVALASLLPTANWGYTIATVKDARTFTGQKVERDISENASLQVSCNIFKSGADMMEIVSSNADKNADTYGFYDTVTKIVAQVILSYEKILHDKSVVVIRKRQKKYYEGALEKAKIKFSLGVIASSDLAEAEYQMANSVSQLTTAEETLKEEKGKFRYLTGTEFPEDNIKLSHVDFSSVSIPASLDALIDITMQYNDTIAQSSFAYKKEKAHSVAALSRLGPSVDVSYNIAPDTSQSVYDSETSAYLFGGRTVSLNVKMPIFVPVDYTRIYTQNSEKNRAKIVWRDAKAVAVEEAKKLWGRMESNMVLMKAREAALIHRTKLAKDTAVEYEVGTKNFSDSMRAQVDAYEAEIAFYDSVLYYTISIVEMLSNAGTLKYLSPKVLIGKEWIQPVECGNENA</sequence>
<protein>
    <submittedName>
        <fullName evidence="8">TolC family protein</fullName>
    </submittedName>
</protein>
<dbReference type="Proteomes" id="UP001325140">
    <property type="component" value="Chromosome"/>
</dbReference>
<evidence type="ECO:0000256" key="2">
    <source>
        <dbReference type="ARBA" id="ARBA00007613"/>
    </source>
</evidence>
<evidence type="ECO:0000313" key="9">
    <source>
        <dbReference type="Proteomes" id="UP001325140"/>
    </source>
</evidence>
<organism evidence="8 9">
    <name type="scientific">Candidatus Fokinia crypta</name>
    <dbReference type="NCBI Taxonomy" id="1920990"/>
    <lineage>
        <taxon>Bacteria</taxon>
        <taxon>Pseudomonadati</taxon>
        <taxon>Pseudomonadota</taxon>
        <taxon>Alphaproteobacteria</taxon>
        <taxon>Rickettsiales</taxon>
        <taxon>Candidatus Midichloriaceae</taxon>
        <taxon>Candidatus Fokinia</taxon>
    </lineage>
</organism>
<dbReference type="RefSeq" id="WP_323722213.1">
    <property type="nucleotide sequence ID" value="NZ_CP110343.1"/>
</dbReference>
<keyword evidence="7" id="KW-0998">Cell outer membrane</keyword>
<keyword evidence="4" id="KW-1134">Transmembrane beta strand</keyword>
<keyword evidence="3" id="KW-0813">Transport</keyword>
<keyword evidence="5" id="KW-0812">Transmembrane</keyword>